<accession>A0A2G5PNE5</accession>
<protein>
    <submittedName>
        <fullName evidence="6">TetR/AcrR family transcriptional regulator</fullName>
    </submittedName>
</protein>
<dbReference type="InterPro" id="IPR001647">
    <property type="entry name" value="HTH_TetR"/>
</dbReference>
<keyword evidence="3" id="KW-0804">Transcription</keyword>
<dbReference type="SUPFAM" id="SSF48498">
    <property type="entry name" value="Tetracyclin repressor-like, C-terminal domain"/>
    <property type="match status" value="1"/>
</dbReference>
<evidence type="ECO:0000313" key="6">
    <source>
        <dbReference type="EMBL" id="PIB79740.1"/>
    </source>
</evidence>
<dbReference type="PROSITE" id="PS50977">
    <property type="entry name" value="HTH_TETR_2"/>
    <property type="match status" value="1"/>
</dbReference>
<evidence type="ECO:0000256" key="1">
    <source>
        <dbReference type="ARBA" id="ARBA00023015"/>
    </source>
</evidence>
<dbReference type="SUPFAM" id="SSF46689">
    <property type="entry name" value="Homeodomain-like"/>
    <property type="match status" value="1"/>
</dbReference>
<dbReference type="Gene3D" id="1.10.357.10">
    <property type="entry name" value="Tetracycline Repressor, domain 2"/>
    <property type="match status" value="1"/>
</dbReference>
<evidence type="ECO:0000313" key="7">
    <source>
        <dbReference type="Proteomes" id="UP000230971"/>
    </source>
</evidence>
<name>A0A2G5PNE5_MYCCE</name>
<dbReference type="PANTHER" id="PTHR47506:SF1">
    <property type="entry name" value="HTH-TYPE TRANSCRIPTIONAL REGULATOR YJDC"/>
    <property type="match status" value="1"/>
</dbReference>
<dbReference type="PANTHER" id="PTHR47506">
    <property type="entry name" value="TRANSCRIPTIONAL REGULATORY PROTEIN"/>
    <property type="match status" value="1"/>
</dbReference>
<evidence type="ECO:0000256" key="2">
    <source>
        <dbReference type="ARBA" id="ARBA00023125"/>
    </source>
</evidence>
<comment type="caution">
    <text evidence="6">The sequence shown here is derived from an EMBL/GenBank/DDBJ whole genome shotgun (WGS) entry which is preliminary data.</text>
</comment>
<keyword evidence="2 4" id="KW-0238">DNA-binding</keyword>
<sequence>MRTPRPVHRGDRSVTTSAQPDRRVQLTRAAFEVFTDRGYRNTSVADIVAAAGLGHGSFYNYFANRREILDAVIDLGLEERAPELSPPEELAETLDEFLDAVTAPWRALHSLSDADNKVVSLIVFDAGAIDEQLTQRVVEIFQSFARSVQRQIDHGIAKGFLRRGLDSEVLGEMLVCMSLAMLLPAQGGAPLPGGLEHVIGQARELLRAGLGQPTSP</sequence>
<dbReference type="PRINTS" id="PR00455">
    <property type="entry name" value="HTHTETR"/>
</dbReference>
<keyword evidence="1" id="KW-0805">Transcription regulation</keyword>
<feature type="DNA-binding region" description="H-T-H motif" evidence="4">
    <location>
        <begin position="43"/>
        <end position="62"/>
    </location>
</feature>
<reference evidence="6 7" key="1">
    <citation type="journal article" date="2017" name="Infect. Genet. Evol.">
        <title>The new phylogeny of the genus Mycobacterium: The old and the news.</title>
        <authorList>
            <person name="Tortoli E."/>
            <person name="Fedrizzi T."/>
            <person name="Meehan C.J."/>
            <person name="Trovato A."/>
            <person name="Grottola A."/>
            <person name="Giacobazzi E."/>
            <person name="Serpini G.F."/>
            <person name="Tagliazucchi S."/>
            <person name="Fabio A."/>
            <person name="Bettua C."/>
            <person name="Bertorelli R."/>
            <person name="Frascaro F."/>
            <person name="De Sanctis V."/>
            <person name="Pecorari M."/>
            <person name="Jousson O."/>
            <person name="Segata N."/>
            <person name="Cirillo D.M."/>
        </authorList>
    </citation>
    <scope>NUCLEOTIDE SEQUENCE [LARGE SCALE GENOMIC DNA]</scope>
    <source>
        <strain evidence="6 7">NCTC 12882</strain>
    </source>
</reference>
<organism evidence="6 7">
    <name type="scientific">Mycobacterium celatum</name>
    <dbReference type="NCBI Taxonomy" id="28045"/>
    <lineage>
        <taxon>Bacteria</taxon>
        <taxon>Bacillati</taxon>
        <taxon>Actinomycetota</taxon>
        <taxon>Actinomycetes</taxon>
        <taxon>Mycobacteriales</taxon>
        <taxon>Mycobacteriaceae</taxon>
        <taxon>Mycobacterium</taxon>
    </lineage>
</organism>
<evidence type="ECO:0000256" key="4">
    <source>
        <dbReference type="PROSITE-ProRule" id="PRU00335"/>
    </source>
</evidence>
<evidence type="ECO:0000256" key="3">
    <source>
        <dbReference type="ARBA" id="ARBA00023163"/>
    </source>
</evidence>
<feature type="domain" description="HTH tetR-type" evidence="5">
    <location>
        <begin position="20"/>
        <end position="80"/>
    </location>
</feature>
<dbReference type="Pfam" id="PF00440">
    <property type="entry name" value="TetR_N"/>
    <property type="match status" value="1"/>
</dbReference>
<dbReference type="Proteomes" id="UP000230971">
    <property type="component" value="Unassembled WGS sequence"/>
</dbReference>
<dbReference type="InterPro" id="IPR009057">
    <property type="entry name" value="Homeodomain-like_sf"/>
</dbReference>
<proteinExistence type="predicted"/>
<dbReference type="InterPro" id="IPR036271">
    <property type="entry name" value="Tet_transcr_reg_TetR-rel_C_sf"/>
</dbReference>
<evidence type="ECO:0000259" key="5">
    <source>
        <dbReference type="PROSITE" id="PS50977"/>
    </source>
</evidence>
<dbReference type="OrthoDB" id="5112469at2"/>
<dbReference type="EMBL" id="PDKV01000006">
    <property type="protein sequence ID" value="PIB79740.1"/>
    <property type="molecule type" value="Genomic_DNA"/>
</dbReference>
<gene>
    <name evidence="6" type="ORF">CQY23_07465</name>
</gene>
<dbReference type="GO" id="GO:0003677">
    <property type="term" value="F:DNA binding"/>
    <property type="evidence" value="ECO:0007669"/>
    <property type="project" value="UniProtKB-UniRule"/>
</dbReference>
<dbReference type="AlphaFoldDB" id="A0A2G5PNE5"/>